<evidence type="ECO:0000256" key="1">
    <source>
        <dbReference type="ARBA" id="ARBA00007521"/>
    </source>
</evidence>
<dbReference type="GO" id="GO:0003677">
    <property type="term" value="F:DNA binding"/>
    <property type="evidence" value="ECO:0007669"/>
    <property type="project" value="InterPro"/>
</dbReference>
<dbReference type="AlphaFoldDB" id="A0A4Z0JCC1"/>
<dbReference type="InterPro" id="IPR003477">
    <property type="entry name" value="PemK-like"/>
</dbReference>
<name>A0A4Z0JCC1_9LACO</name>
<dbReference type="Pfam" id="PF02452">
    <property type="entry name" value="PemK_toxin"/>
    <property type="match status" value="1"/>
</dbReference>
<dbReference type="RefSeq" id="WP_135367048.1">
    <property type="nucleotide sequence ID" value="NZ_RKLX01000001.1"/>
</dbReference>
<comment type="caution">
    <text evidence="3">The sequence shown here is derived from an EMBL/GenBank/DDBJ whole genome shotgun (WGS) entry which is preliminary data.</text>
</comment>
<evidence type="ECO:0000313" key="4">
    <source>
        <dbReference type="Proteomes" id="UP000297348"/>
    </source>
</evidence>
<sequence>MTYNPGEIYYVDFDPAKGTVKRKKRPCVVVSNAHYNHYFNTIIVVPISSSKKFLEETRFIKSPLFIQLANHQDVQGTILTQHLRSIDPRQRITSAPIAQLTTSELADVQQALLNFF</sequence>
<dbReference type="GO" id="GO:0016075">
    <property type="term" value="P:rRNA catabolic process"/>
    <property type="evidence" value="ECO:0007669"/>
    <property type="project" value="TreeGrafter"/>
</dbReference>
<keyword evidence="2" id="KW-1277">Toxin-antitoxin system</keyword>
<reference evidence="3 4" key="1">
    <citation type="submission" date="2018-10" db="EMBL/GenBank/DDBJ databases">
        <title>Lactobacillus sp. R7 and Lactobacillus sp. R19 isolated from fermented mustard green product of Taiwan.</title>
        <authorList>
            <person name="Lin S.-T."/>
        </authorList>
    </citation>
    <scope>NUCLEOTIDE SEQUENCE [LARGE SCALE GENOMIC DNA]</scope>
    <source>
        <strain evidence="3 4">BCRC 81129</strain>
    </source>
</reference>
<organism evidence="3 4">
    <name type="scientific">Levilactobacillus suantsaiihabitans</name>
    <dbReference type="NCBI Taxonomy" id="2487722"/>
    <lineage>
        <taxon>Bacteria</taxon>
        <taxon>Bacillati</taxon>
        <taxon>Bacillota</taxon>
        <taxon>Bacilli</taxon>
        <taxon>Lactobacillales</taxon>
        <taxon>Lactobacillaceae</taxon>
        <taxon>Levilactobacillus</taxon>
    </lineage>
</organism>
<comment type="similarity">
    <text evidence="1">Belongs to the PemK/MazF family.</text>
</comment>
<accession>A0A4Z0JCC1</accession>
<keyword evidence="4" id="KW-1185">Reference proteome</keyword>
<evidence type="ECO:0000256" key="2">
    <source>
        <dbReference type="ARBA" id="ARBA00022649"/>
    </source>
</evidence>
<dbReference type="InterPro" id="IPR011067">
    <property type="entry name" value="Plasmid_toxin/cell-grow_inhib"/>
</dbReference>
<dbReference type="OrthoDB" id="9808744at2"/>
<protein>
    <submittedName>
        <fullName evidence="3">Type II toxin-antitoxin system PemK/MazF family toxin</fullName>
    </submittedName>
</protein>
<proteinExistence type="inferred from homology"/>
<dbReference type="GO" id="GO:0006402">
    <property type="term" value="P:mRNA catabolic process"/>
    <property type="evidence" value="ECO:0007669"/>
    <property type="project" value="TreeGrafter"/>
</dbReference>
<dbReference type="PANTHER" id="PTHR33988">
    <property type="entry name" value="ENDORIBONUCLEASE MAZF-RELATED"/>
    <property type="match status" value="1"/>
</dbReference>
<dbReference type="GO" id="GO:0004521">
    <property type="term" value="F:RNA endonuclease activity"/>
    <property type="evidence" value="ECO:0007669"/>
    <property type="project" value="TreeGrafter"/>
</dbReference>
<evidence type="ECO:0000313" key="3">
    <source>
        <dbReference type="EMBL" id="TGD20481.1"/>
    </source>
</evidence>
<dbReference type="EMBL" id="RKLX01000001">
    <property type="protein sequence ID" value="TGD20481.1"/>
    <property type="molecule type" value="Genomic_DNA"/>
</dbReference>
<dbReference type="Proteomes" id="UP000297348">
    <property type="component" value="Unassembled WGS sequence"/>
</dbReference>
<gene>
    <name evidence="3" type="ORF">EGT51_01650</name>
</gene>
<dbReference type="Gene3D" id="2.30.30.110">
    <property type="match status" value="1"/>
</dbReference>
<dbReference type="SUPFAM" id="SSF50118">
    <property type="entry name" value="Cell growth inhibitor/plasmid maintenance toxic component"/>
    <property type="match status" value="1"/>
</dbReference>